<gene>
    <name evidence="2" type="ordered locus">Huta_1392</name>
</gene>
<dbReference type="AlphaFoldDB" id="C7NNP3"/>
<dbReference type="InterPro" id="IPR058309">
    <property type="entry name" value="DUF7996"/>
</dbReference>
<feature type="transmembrane region" description="Helical" evidence="1">
    <location>
        <begin position="36"/>
        <end position="54"/>
    </location>
</feature>
<sequence>MDRRLTFMAILVGGVIGFGLADHALASAGYDRLGMLVWGGGYLATMFVLWYGWVRPLDMTGI</sequence>
<keyword evidence="1" id="KW-0812">Transmembrane</keyword>
<organism evidence="2 3">
    <name type="scientific">Halorhabdus utahensis (strain DSM 12940 / JCM 11049 / AX-2)</name>
    <dbReference type="NCBI Taxonomy" id="519442"/>
    <lineage>
        <taxon>Archaea</taxon>
        <taxon>Methanobacteriati</taxon>
        <taxon>Methanobacteriota</taxon>
        <taxon>Stenosarchaea group</taxon>
        <taxon>Halobacteria</taxon>
        <taxon>Halobacteriales</taxon>
        <taxon>Haloarculaceae</taxon>
        <taxon>Halorhabdus</taxon>
    </lineage>
</organism>
<dbReference type="OrthoDB" id="304630at2157"/>
<protein>
    <submittedName>
        <fullName evidence="2">Uncharacterized protein</fullName>
    </submittedName>
</protein>
<dbReference type="Pfam" id="PF25959">
    <property type="entry name" value="DUF7996"/>
    <property type="match status" value="1"/>
</dbReference>
<name>C7NNP3_HALUD</name>
<dbReference type="EMBL" id="CP001687">
    <property type="protein sequence ID" value="ACV11568.1"/>
    <property type="molecule type" value="Genomic_DNA"/>
</dbReference>
<evidence type="ECO:0000313" key="3">
    <source>
        <dbReference type="Proteomes" id="UP000002071"/>
    </source>
</evidence>
<dbReference type="KEGG" id="hut:Huta_1392"/>
<keyword evidence="3" id="KW-1185">Reference proteome</keyword>
<accession>C7NNP3</accession>
<dbReference type="Proteomes" id="UP000002071">
    <property type="component" value="Chromosome"/>
</dbReference>
<keyword evidence="1" id="KW-0472">Membrane</keyword>
<dbReference type="RefSeq" id="WP_015789142.1">
    <property type="nucleotide sequence ID" value="NC_013158.1"/>
</dbReference>
<evidence type="ECO:0000313" key="2">
    <source>
        <dbReference type="EMBL" id="ACV11568.1"/>
    </source>
</evidence>
<dbReference type="STRING" id="519442.Huta_1392"/>
<dbReference type="HOGENOM" id="CLU_193443_0_0_2"/>
<reference evidence="2 3" key="1">
    <citation type="journal article" date="2009" name="Stand. Genomic Sci.">
        <title>Complete genome sequence of Halorhabdus utahensis type strain (AX-2).</title>
        <authorList>
            <person name="Anderson I."/>
            <person name="Tindall B.J."/>
            <person name="Pomrenke H."/>
            <person name="Goker M."/>
            <person name="Lapidus A."/>
            <person name="Nolan M."/>
            <person name="Copeland A."/>
            <person name="Glavina Del Rio T."/>
            <person name="Chen F."/>
            <person name="Tice H."/>
            <person name="Cheng J.F."/>
            <person name="Lucas S."/>
            <person name="Chertkov O."/>
            <person name="Bruce D."/>
            <person name="Brettin T."/>
            <person name="Detter J.C."/>
            <person name="Han C."/>
            <person name="Goodwin L."/>
            <person name="Land M."/>
            <person name="Hauser L."/>
            <person name="Chang Y.J."/>
            <person name="Jeffries C.D."/>
            <person name="Pitluck S."/>
            <person name="Pati A."/>
            <person name="Mavromatis K."/>
            <person name="Ivanova N."/>
            <person name="Ovchinnikova G."/>
            <person name="Chen A."/>
            <person name="Palaniappan K."/>
            <person name="Chain P."/>
            <person name="Rohde M."/>
            <person name="Bristow J."/>
            <person name="Eisen J.A."/>
            <person name="Markowitz V."/>
            <person name="Hugenholtz P."/>
            <person name="Kyrpides N.C."/>
            <person name="Klenk H.P."/>
        </authorList>
    </citation>
    <scope>NUCLEOTIDE SEQUENCE [LARGE SCALE GENOMIC DNA]</scope>
    <source>
        <strain evidence="3">DSM 12940 / JCM 11049 / AX-2</strain>
    </source>
</reference>
<proteinExistence type="predicted"/>
<dbReference type="eggNOG" id="arCOG07542">
    <property type="taxonomic scope" value="Archaea"/>
</dbReference>
<keyword evidence="1" id="KW-1133">Transmembrane helix</keyword>
<dbReference type="GeneID" id="8383671"/>
<evidence type="ECO:0000256" key="1">
    <source>
        <dbReference type="SAM" id="Phobius"/>
    </source>
</evidence>